<reference evidence="3" key="1">
    <citation type="journal article" date="2019" name="Int. J. Syst. Evol. Microbiol.">
        <title>The Global Catalogue of Microorganisms (GCM) 10K type strain sequencing project: providing services to taxonomists for standard genome sequencing and annotation.</title>
        <authorList>
            <consortium name="The Broad Institute Genomics Platform"/>
            <consortium name="The Broad Institute Genome Sequencing Center for Infectious Disease"/>
            <person name="Wu L."/>
            <person name="Ma J."/>
        </authorList>
    </citation>
    <scope>NUCLEOTIDE SEQUENCE [LARGE SCALE GENOMIC DNA]</scope>
    <source>
        <strain evidence="3">CGMCC 4.7371</strain>
    </source>
</reference>
<evidence type="ECO:0000313" key="2">
    <source>
        <dbReference type="EMBL" id="GGO88030.1"/>
    </source>
</evidence>
<organism evidence="2 3">
    <name type="scientific">Nocardioides phosphati</name>
    <dbReference type="NCBI Taxonomy" id="1867775"/>
    <lineage>
        <taxon>Bacteria</taxon>
        <taxon>Bacillati</taxon>
        <taxon>Actinomycetota</taxon>
        <taxon>Actinomycetes</taxon>
        <taxon>Propionibacteriales</taxon>
        <taxon>Nocardioidaceae</taxon>
        <taxon>Nocardioides</taxon>
    </lineage>
</organism>
<keyword evidence="3" id="KW-1185">Reference proteome</keyword>
<dbReference type="InterPro" id="IPR021214">
    <property type="entry name" value="DUF2568"/>
</dbReference>
<proteinExistence type="predicted"/>
<evidence type="ECO:0000313" key="3">
    <source>
        <dbReference type="Proteomes" id="UP000655410"/>
    </source>
</evidence>
<feature type="transmembrane region" description="Helical" evidence="1">
    <location>
        <begin position="34"/>
        <end position="55"/>
    </location>
</feature>
<accession>A0ABQ2N9B7</accession>
<feature type="transmembrane region" description="Helical" evidence="1">
    <location>
        <begin position="67"/>
        <end position="84"/>
    </location>
</feature>
<name>A0ABQ2N9B7_9ACTN</name>
<dbReference type="Proteomes" id="UP000655410">
    <property type="component" value="Unassembled WGS sequence"/>
</dbReference>
<dbReference type="Pfam" id="PF10823">
    <property type="entry name" value="DUF2568"/>
    <property type="match status" value="1"/>
</dbReference>
<sequence>MRAFALTVLALVFLDELAAMAAFGVWGWQVGGDLRWLLAVLAPLGAMLTWFFLASPKARYGGGLVRPVAKVIVFGLASVALWSVGEHGWAAALLVGSVVVNTLAQTPPVLRVLRELETQDARRTT</sequence>
<keyword evidence="1" id="KW-1133">Transmembrane helix</keyword>
<dbReference type="RefSeq" id="WP_188783269.1">
    <property type="nucleotide sequence ID" value="NZ_BMNI01000002.1"/>
</dbReference>
<evidence type="ECO:0000256" key="1">
    <source>
        <dbReference type="SAM" id="Phobius"/>
    </source>
</evidence>
<gene>
    <name evidence="2" type="ORF">GCM10011584_14070</name>
</gene>
<comment type="caution">
    <text evidence="2">The sequence shown here is derived from an EMBL/GenBank/DDBJ whole genome shotgun (WGS) entry which is preliminary data.</text>
</comment>
<dbReference type="EMBL" id="BMNI01000002">
    <property type="protein sequence ID" value="GGO88030.1"/>
    <property type="molecule type" value="Genomic_DNA"/>
</dbReference>
<protein>
    <recommendedName>
        <fullName evidence="4">DUF2568 domain-containing protein</fullName>
    </recommendedName>
</protein>
<feature type="transmembrane region" description="Helical" evidence="1">
    <location>
        <begin position="90"/>
        <end position="113"/>
    </location>
</feature>
<evidence type="ECO:0008006" key="4">
    <source>
        <dbReference type="Google" id="ProtNLM"/>
    </source>
</evidence>
<keyword evidence="1" id="KW-0812">Transmembrane</keyword>
<keyword evidence="1" id="KW-0472">Membrane</keyword>